<comment type="subcellular location">
    <subcellularLocation>
        <location evidence="1">Membrane</location>
        <topology evidence="1">Multi-pass membrane protein</topology>
    </subcellularLocation>
</comment>
<keyword evidence="4 5" id="KW-0472">Membrane</keyword>
<feature type="transmembrane region" description="Helical" evidence="5">
    <location>
        <begin position="256"/>
        <end position="277"/>
    </location>
</feature>
<dbReference type="SUPFAM" id="SSF81340">
    <property type="entry name" value="Clc chloride channel"/>
    <property type="match status" value="1"/>
</dbReference>
<dbReference type="PANTHER" id="PTHR43427:SF12">
    <property type="entry name" value="CHLORIDE TRANSPORTER"/>
    <property type="match status" value="1"/>
</dbReference>
<evidence type="ECO:0000256" key="4">
    <source>
        <dbReference type="ARBA" id="ARBA00023136"/>
    </source>
</evidence>
<sequence>MNFFKVGISRSAILYVFLAVIIGGLIGVVDAIFGRGLIYITEFRDSHALYLIPFLTLAGLLIVYLYKNFGKDSQKGMGLIFEAGNHGREDIPKRLVPLIVFSTWLSHLFGASVGREGVAVQIGGVIGHAIGKKLSAKEAKKILLITGMAAGFAGLFQTPIAATFFAIEILMLGKIEYRALIPALVGSYVASWTSNYLGLEKFSFAINTNIHLDPLVLLKLAIIAVCFGLVGRFFAESLAFMKATVAKRIANPYQRIILMGIVISIGLLVIHMDRYAGLGTNLIGLSFNGGHINGYDWILKLIFTVLSISAGFQGGEVTPLFAIGSTLGAALAMLFGLPVEFVAAAGYVSIFSAATNSYFGPIFIAAEVFGFGSVQYILPIMTIAYVLNGNSSIYAQEVLNLEV</sequence>
<feature type="transmembrane region" description="Helical" evidence="5">
    <location>
        <begin position="48"/>
        <end position="66"/>
    </location>
</feature>
<feature type="transmembrane region" description="Helical" evidence="5">
    <location>
        <begin position="12"/>
        <end position="33"/>
    </location>
</feature>
<dbReference type="InterPro" id="IPR014743">
    <property type="entry name" value="Cl-channel_core"/>
</dbReference>
<dbReference type="AlphaFoldDB" id="A0A084A975"/>
<proteinExistence type="predicted"/>
<evidence type="ECO:0000313" key="7">
    <source>
        <dbReference type="Proteomes" id="UP000028401"/>
    </source>
</evidence>
<evidence type="ECO:0000256" key="3">
    <source>
        <dbReference type="ARBA" id="ARBA00022989"/>
    </source>
</evidence>
<protein>
    <submittedName>
        <fullName evidence="6">Chloride channel protein EriC</fullName>
    </submittedName>
</protein>
<keyword evidence="3 5" id="KW-1133">Transmembrane helix</keyword>
<dbReference type="PANTHER" id="PTHR43427">
    <property type="entry name" value="CHLORIDE CHANNEL PROTEIN CLC-E"/>
    <property type="match status" value="1"/>
</dbReference>
<dbReference type="CDD" id="cd03682">
    <property type="entry name" value="ClC_sycA_like"/>
    <property type="match status" value="1"/>
</dbReference>
<dbReference type="Proteomes" id="UP000028401">
    <property type="component" value="Unassembled WGS sequence"/>
</dbReference>
<dbReference type="InterPro" id="IPR050368">
    <property type="entry name" value="ClC-type_chloride_channel"/>
</dbReference>
<dbReference type="EMBL" id="AZSI01000105">
    <property type="protein sequence ID" value="KEY61854.1"/>
    <property type="molecule type" value="Genomic_DNA"/>
</dbReference>
<accession>A0A084A975</accession>
<dbReference type="PATRIC" id="fig|1415168.3.peg.2042"/>
<dbReference type="GO" id="GO:0015108">
    <property type="term" value="F:chloride transmembrane transporter activity"/>
    <property type="evidence" value="ECO:0007669"/>
    <property type="project" value="InterPro"/>
</dbReference>
<dbReference type="InterPro" id="IPR001807">
    <property type="entry name" value="ClC"/>
</dbReference>
<dbReference type="RefSeq" id="WP_011835324.1">
    <property type="nucleotide sequence ID" value="NZ_AZSI01000105.1"/>
</dbReference>
<gene>
    <name evidence="6" type="ORF">U725_01969</name>
</gene>
<evidence type="ECO:0000313" key="6">
    <source>
        <dbReference type="EMBL" id="KEY61854.1"/>
    </source>
</evidence>
<dbReference type="Gene3D" id="1.10.3080.10">
    <property type="entry name" value="Clc chloride channel"/>
    <property type="match status" value="1"/>
</dbReference>
<feature type="transmembrane region" description="Helical" evidence="5">
    <location>
        <begin position="142"/>
        <end position="167"/>
    </location>
</feature>
<feature type="transmembrane region" description="Helical" evidence="5">
    <location>
        <begin position="362"/>
        <end position="387"/>
    </location>
</feature>
<feature type="transmembrane region" description="Helical" evidence="5">
    <location>
        <begin position="217"/>
        <end position="235"/>
    </location>
</feature>
<comment type="caution">
    <text evidence="6">The sequence shown here is derived from an EMBL/GenBank/DDBJ whole genome shotgun (WGS) entry which is preliminary data.</text>
</comment>
<evidence type="ECO:0000256" key="2">
    <source>
        <dbReference type="ARBA" id="ARBA00022692"/>
    </source>
</evidence>
<organism evidence="6 7">
    <name type="scientific">Lactococcus cremoris subsp. cremoris GE214</name>
    <dbReference type="NCBI Taxonomy" id="1415168"/>
    <lineage>
        <taxon>Bacteria</taxon>
        <taxon>Bacillati</taxon>
        <taxon>Bacillota</taxon>
        <taxon>Bacilli</taxon>
        <taxon>Lactobacillales</taxon>
        <taxon>Streptococcaceae</taxon>
        <taxon>Lactococcus</taxon>
        <taxon>Lactococcus cremoris subsp. cremoris</taxon>
    </lineage>
</organism>
<evidence type="ECO:0000256" key="1">
    <source>
        <dbReference type="ARBA" id="ARBA00004141"/>
    </source>
</evidence>
<feature type="transmembrane region" description="Helical" evidence="5">
    <location>
        <begin position="327"/>
        <end position="350"/>
    </location>
</feature>
<name>A0A084A975_LACLC</name>
<evidence type="ECO:0000256" key="5">
    <source>
        <dbReference type="SAM" id="Phobius"/>
    </source>
</evidence>
<dbReference type="PRINTS" id="PR00762">
    <property type="entry name" value="CLCHANNEL"/>
</dbReference>
<dbReference type="Pfam" id="PF00654">
    <property type="entry name" value="Voltage_CLC"/>
    <property type="match status" value="1"/>
</dbReference>
<dbReference type="GO" id="GO:0016020">
    <property type="term" value="C:membrane"/>
    <property type="evidence" value="ECO:0007669"/>
    <property type="project" value="UniProtKB-SubCell"/>
</dbReference>
<keyword evidence="2 5" id="KW-0812">Transmembrane</keyword>
<dbReference type="SMR" id="A0A084A975"/>
<reference evidence="6 7" key="1">
    <citation type="submission" date="2014-06" db="EMBL/GenBank/DDBJ databases">
        <title>Draft genome sequence of the putrescine producing strain Lactococcus lactis subsp cremoris GE214.</title>
        <authorList>
            <person name="Ladero V."/>
            <person name="Linares D.M."/>
            <person name="del Rio B."/>
            <person name="Mayo B."/>
            <person name="Martin M.C."/>
            <person name="Fernandez M."/>
            <person name="Alvarez M.A."/>
        </authorList>
    </citation>
    <scope>NUCLEOTIDE SEQUENCE [LARGE SCALE GENOMIC DNA]</scope>
    <source>
        <strain evidence="6 7">GE214</strain>
    </source>
</reference>